<accession>A0ABS8S785</accession>
<evidence type="ECO:0000313" key="2">
    <source>
        <dbReference type="Proteomes" id="UP000823775"/>
    </source>
</evidence>
<comment type="caution">
    <text evidence="1">The sequence shown here is derived from an EMBL/GenBank/DDBJ whole genome shotgun (WGS) entry which is preliminary data.</text>
</comment>
<name>A0ABS8S785_DATST</name>
<keyword evidence="2" id="KW-1185">Reference proteome</keyword>
<feature type="non-terminal residue" evidence="1">
    <location>
        <position position="57"/>
    </location>
</feature>
<dbReference type="EMBL" id="JACEIK010000312">
    <property type="protein sequence ID" value="MCD7454702.1"/>
    <property type="molecule type" value="Genomic_DNA"/>
</dbReference>
<protein>
    <submittedName>
        <fullName evidence="1">Uncharacterized protein</fullName>
    </submittedName>
</protein>
<reference evidence="1 2" key="1">
    <citation type="journal article" date="2021" name="BMC Genomics">
        <title>Datura genome reveals duplications of psychoactive alkaloid biosynthetic genes and high mutation rate following tissue culture.</title>
        <authorList>
            <person name="Rajewski A."/>
            <person name="Carter-House D."/>
            <person name="Stajich J."/>
            <person name="Litt A."/>
        </authorList>
    </citation>
    <scope>NUCLEOTIDE SEQUENCE [LARGE SCALE GENOMIC DNA]</scope>
    <source>
        <strain evidence="1">AR-01</strain>
    </source>
</reference>
<evidence type="ECO:0000313" key="1">
    <source>
        <dbReference type="EMBL" id="MCD7454702.1"/>
    </source>
</evidence>
<gene>
    <name evidence="1" type="ORF">HAX54_025722</name>
</gene>
<proteinExistence type="predicted"/>
<organism evidence="1 2">
    <name type="scientific">Datura stramonium</name>
    <name type="common">Jimsonweed</name>
    <name type="synonym">Common thornapple</name>
    <dbReference type="NCBI Taxonomy" id="4076"/>
    <lineage>
        <taxon>Eukaryota</taxon>
        <taxon>Viridiplantae</taxon>
        <taxon>Streptophyta</taxon>
        <taxon>Embryophyta</taxon>
        <taxon>Tracheophyta</taxon>
        <taxon>Spermatophyta</taxon>
        <taxon>Magnoliopsida</taxon>
        <taxon>eudicotyledons</taxon>
        <taxon>Gunneridae</taxon>
        <taxon>Pentapetalae</taxon>
        <taxon>asterids</taxon>
        <taxon>lamiids</taxon>
        <taxon>Solanales</taxon>
        <taxon>Solanaceae</taxon>
        <taxon>Solanoideae</taxon>
        <taxon>Datureae</taxon>
        <taxon>Datura</taxon>
    </lineage>
</organism>
<feature type="non-terminal residue" evidence="1">
    <location>
        <position position="1"/>
    </location>
</feature>
<sequence>NQRPQRVTVPNNRPLVRPLLSDSSYELFLNLLQQPKAMTVHLNNESYNPLFGYRLTF</sequence>
<dbReference type="Proteomes" id="UP000823775">
    <property type="component" value="Unassembled WGS sequence"/>
</dbReference>